<dbReference type="PANTHER" id="PTHR15239">
    <property type="entry name" value="NUCLEAR EXPORT MEDIATOR FACTOR NEMF"/>
    <property type="match status" value="1"/>
</dbReference>
<dbReference type="Pfam" id="PF05670">
    <property type="entry name" value="NFACT-R_1"/>
    <property type="match status" value="1"/>
</dbReference>
<dbReference type="InterPro" id="IPR051608">
    <property type="entry name" value="RQC_Subunit_NEMF"/>
</dbReference>
<evidence type="ECO:0000256" key="5">
    <source>
        <dbReference type="HAMAP-Rule" id="MF_00844"/>
    </source>
</evidence>
<comment type="subunit">
    <text evidence="5">Associates with stalled 50S ribosomal subunits. Binds to RqcP.</text>
</comment>
<dbReference type="Pfam" id="PF05833">
    <property type="entry name" value="NFACT_N"/>
    <property type="match status" value="1"/>
</dbReference>
<dbReference type="InterPro" id="IPR043682">
    <property type="entry name" value="RqcH_bacterial"/>
</dbReference>
<dbReference type="GO" id="GO:0043023">
    <property type="term" value="F:ribosomal large subunit binding"/>
    <property type="evidence" value="ECO:0007669"/>
    <property type="project" value="UniProtKB-UniRule"/>
</dbReference>
<keyword evidence="4 5" id="KW-0648">Protein biosynthesis</keyword>
<dbReference type="GO" id="GO:0019843">
    <property type="term" value="F:rRNA binding"/>
    <property type="evidence" value="ECO:0007669"/>
    <property type="project" value="UniProtKB-UniRule"/>
</dbReference>
<evidence type="ECO:0000256" key="1">
    <source>
        <dbReference type="ARBA" id="ARBA00022555"/>
    </source>
</evidence>
<gene>
    <name evidence="5" type="primary">rqcH</name>
    <name evidence="7" type="ORF">ERS852407_00273</name>
</gene>
<dbReference type="Gene3D" id="2.30.310.10">
    <property type="entry name" value="ibrinogen binding protein from staphylococcus aureus domain"/>
    <property type="match status" value="1"/>
</dbReference>
<reference evidence="7 8" key="1">
    <citation type="submission" date="2015-09" db="EMBL/GenBank/DDBJ databases">
        <authorList>
            <consortium name="Pathogen Informatics"/>
        </authorList>
    </citation>
    <scope>NUCLEOTIDE SEQUENCE [LARGE SCALE GENOMIC DNA]</scope>
    <source>
        <strain evidence="7 8">2789STDY5608850</strain>
    </source>
</reference>
<keyword evidence="1 5" id="KW-0820">tRNA-binding</keyword>
<dbReference type="RefSeq" id="WP_055652709.1">
    <property type="nucleotide sequence ID" value="NZ_CABIXC010000001.1"/>
</dbReference>
<dbReference type="SUPFAM" id="SSF46946">
    <property type="entry name" value="S13-like H2TH domain"/>
    <property type="match status" value="1"/>
</dbReference>
<protein>
    <recommendedName>
        <fullName evidence="5">Rqc2 homolog RqcH</fullName>
        <shortName evidence="5">RqcH</shortName>
    </recommendedName>
</protein>
<name>A0A173X6H3_9FIRM</name>
<dbReference type="PANTHER" id="PTHR15239:SF6">
    <property type="entry name" value="RIBOSOME QUALITY CONTROL COMPLEX SUBUNIT NEMF"/>
    <property type="match status" value="1"/>
</dbReference>
<evidence type="ECO:0000313" key="8">
    <source>
        <dbReference type="Proteomes" id="UP000095651"/>
    </source>
</evidence>
<dbReference type="EMBL" id="CYZE01000001">
    <property type="protein sequence ID" value="CUN46467.1"/>
    <property type="molecule type" value="Genomic_DNA"/>
</dbReference>
<evidence type="ECO:0000313" key="7">
    <source>
        <dbReference type="EMBL" id="CUN46467.1"/>
    </source>
</evidence>
<dbReference type="InterPro" id="IPR010979">
    <property type="entry name" value="Ribosomal_uS13-like_H2TH"/>
</dbReference>
<accession>A0A173X6H3</accession>
<sequence length="585" mass="67024">MALDGTVMASLTAEIGNRLEGGKIAKIAQPEKDELLFTVKNQKNTWRLLISASASLPLLYFTEQNKQSPMTAPNFCMLLRKHIGNGRIMRVSQPGLERIICMEIEHLDELGDKRIKKLYIEIMGKHSNIIFCNDEDMILDSIKHISAQVSSVREVLPGRPYFIPQTVEKKDPLTISEAEFTELIGHTAAPVQKALYMKLTGISPIVGTELCHLASIDGDVSANELTEAELIHLYHMFSLMMDDVKSRSFTPNIIYYQNEPVEFSALPLTCFEGETYQAVTYDSISTLLEEYYASRNILTRIRQKSVDLRKIVQTALERNYKKYDLQMKQLKDTEKRDKYKVYGELLNTYGYELEGGEKKFTCLNYYTNEEIIIPLDDQLSARENSQKFFDKYNKLKRTYEALSEQTLETKREIDHLESVSAALDIALKEEDLVQIKEELMEYGYIKHRRAGDKKPKITSRPFHYITSDGFHVYVGKNNYQNDELTFKLANGGDWWFHAKGIPGSHVIVKTEGKELPDHVFEEAGALAAYYSKGRENEKVEIDYIQRKHIRKVAGAAPGFVIYHTNYSLVAEPKLLLEEVSEKKNS</sequence>
<dbReference type="GO" id="GO:0072344">
    <property type="term" value="P:rescue of stalled ribosome"/>
    <property type="evidence" value="ECO:0007669"/>
    <property type="project" value="UniProtKB-UniRule"/>
</dbReference>
<organism evidence="7 8">
    <name type="scientific">Hungatella hathewayi</name>
    <dbReference type="NCBI Taxonomy" id="154046"/>
    <lineage>
        <taxon>Bacteria</taxon>
        <taxon>Bacillati</taxon>
        <taxon>Bacillota</taxon>
        <taxon>Clostridia</taxon>
        <taxon>Lachnospirales</taxon>
        <taxon>Lachnospiraceae</taxon>
        <taxon>Hungatella</taxon>
    </lineage>
</organism>
<evidence type="ECO:0000256" key="4">
    <source>
        <dbReference type="ARBA" id="ARBA00022917"/>
    </source>
</evidence>
<keyword evidence="3 5" id="KW-0694">RNA-binding</keyword>
<evidence type="ECO:0000256" key="3">
    <source>
        <dbReference type="ARBA" id="ARBA00022884"/>
    </source>
</evidence>
<dbReference type="FunFam" id="2.30.310.10:FF:000004">
    <property type="entry name" value="Fibronectin-binding protein A"/>
    <property type="match status" value="1"/>
</dbReference>
<keyword evidence="2 5" id="KW-0699">rRNA-binding</keyword>
<proteinExistence type="inferred from homology"/>
<feature type="domain" description="NFACT RNA-binding" evidence="6">
    <location>
        <begin position="462"/>
        <end position="554"/>
    </location>
</feature>
<dbReference type="HAMAP" id="MF_00844_B">
    <property type="entry name" value="RqcH_B"/>
    <property type="match status" value="1"/>
</dbReference>
<evidence type="ECO:0000256" key="2">
    <source>
        <dbReference type="ARBA" id="ARBA00022730"/>
    </source>
</evidence>
<comment type="function">
    <text evidence="5">Key component of the ribosome quality control system (RQC), a ribosome-associated complex that mediates the extraction of incompletely synthesized nascent chains from stalled ribosomes and their subsequent degradation. RqcH recruits Ala-charged tRNA, and with RqcP directs the elongation of stalled nascent chains on 50S ribosomal subunits, leading to non-templated C-terminal alanine extensions (Ala tail). The Ala tail promotes nascent chain degradation. May add between 1 and at least 8 Ala residues. Binds to stalled 50S ribosomal subunits.</text>
</comment>
<dbReference type="GO" id="GO:0000049">
    <property type="term" value="F:tRNA binding"/>
    <property type="evidence" value="ECO:0007669"/>
    <property type="project" value="UniProtKB-UniRule"/>
</dbReference>
<dbReference type="AlphaFoldDB" id="A0A173X6H3"/>
<dbReference type="Proteomes" id="UP000095651">
    <property type="component" value="Unassembled WGS sequence"/>
</dbReference>
<dbReference type="Gene3D" id="1.10.8.50">
    <property type="match status" value="1"/>
</dbReference>
<comment type="similarity">
    <text evidence="5">Belongs to the NEMF family.</text>
</comment>
<dbReference type="GO" id="GO:1990112">
    <property type="term" value="C:RQC complex"/>
    <property type="evidence" value="ECO:0007669"/>
    <property type="project" value="TreeGrafter"/>
</dbReference>
<evidence type="ECO:0000259" key="6">
    <source>
        <dbReference type="Pfam" id="PF05670"/>
    </source>
</evidence>
<dbReference type="InterPro" id="IPR008532">
    <property type="entry name" value="NFACT_RNA-bd"/>
</dbReference>